<evidence type="ECO:0000313" key="2">
    <source>
        <dbReference type="Proteomes" id="UP000006903"/>
    </source>
</evidence>
<sequence>MARLIINMYFKTDEYVVEVSKYNSEGLLEESRVYEGVKQVVLSNLVVRINRQLHDQPWSLIVEAENPVIEFKEKSLLYVYEKR</sequence>
<dbReference type="AlphaFoldDB" id="B8D4R1"/>
<gene>
    <name evidence="1" type="ordered locus">DKAM_0766</name>
</gene>
<reference evidence="1 2" key="1">
    <citation type="journal article" date="2009" name="J. Bacteriol.">
        <title>Complete genome sequence of the anaerobic, protein-degrading hyperthermophilic crenarchaeon Desulfurococcus kamchatkensis.</title>
        <authorList>
            <person name="Ravin N.V."/>
            <person name="Mardanov A.V."/>
            <person name="Beletsky A.V."/>
            <person name="Kublanov I.V."/>
            <person name="Kolganova T.V."/>
            <person name="Lebedinsky A.V."/>
            <person name="Chernyh N.A."/>
            <person name="Bonch-Osmolovskaya E.A."/>
            <person name="Skryabin K.G."/>
        </authorList>
    </citation>
    <scope>NUCLEOTIDE SEQUENCE [LARGE SCALE GENOMIC DNA]</scope>
    <source>
        <strain evidence="2">DSM 18924 / JCM 16383 / VKM B-2413 / 1221n</strain>
    </source>
</reference>
<dbReference type="Proteomes" id="UP000006903">
    <property type="component" value="Chromosome"/>
</dbReference>
<dbReference type="eggNOG" id="arCOG08850">
    <property type="taxonomic scope" value="Archaea"/>
</dbReference>
<organism evidence="1 2">
    <name type="scientific">Desulfurococcus amylolyticus (strain DSM 18924 / JCM 16383 / VKM B-2413 / 1221n)</name>
    <name type="common">Desulfurococcus kamchatkensis</name>
    <dbReference type="NCBI Taxonomy" id="490899"/>
    <lineage>
        <taxon>Archaea</taxon>
        <taxon>Thermoproteota</taxon>
        <taxon>Thermoprotei</taxon>
        <taxon>Desulfurococcales</taxon>
        <taxon>Desulfurococcaceae</taxon>
        <taxon>Desulfurococcus</taxon>
    </lineage>
</organism>
<dbReference type="HOGENOM" id="CLU_190404_0_0_2"/>
<accession>B8D4R1</accession>
<name>B8D4R1_DESA1</name>
<proteinExistence type="predicted"/>
<dbReference type="GeneID" id="7170929"/>
<dbReference type="STRING" id="490899.DKAM_0766"/>
<dbReference type="RefSeq" id="WP_012608433.1">
    <property type="nucleotide sequence ID" value="NC_011766.1"/>
</dbReference>
<dbReference type="EMBL" id="CP001140">
    <property type="protein sequence ID" value="ACL11092.1"/>
    <property type="molecule type" value="Genomic_DNA"/>
</dbReference>
<dbReference type="KEGG" id="dka:DKAM_0766"/>
<protein>
    <submittedName>
        <fullName evidence="1">Uncharacterized protein</fullName>
    </submittedName>
</protein>
<evidence type="ECO:0000313" key="1">
    <source>
        <dbReference type="EMBL" id="ACL11092.1"/>
    </source>
</evidence>